<keyword evidence="4" id="KW-1185">Reference proteome</keyword>
<dbReference type="InterPro" id="IPR014710">
    <property type="entry name" value="RmlC-like_jellyroll"/>
</dbReference>
<protein>
    <submittedName>
        <fullName evidence="3">Cupin</fullName>
    </submittedName>
</protein>
<dbReference type="InterPro" id="IPR013096">
    <property type="entry name" value="Cupin_2"/>
</dbReference>
<organism evidence="3 4">
    <name type="scientific">Natronobacterium lacisalsi AJ5</name>
    <dbReference type="NCBI Taxonomy" id="358396"/>
    <lineage>
        <taxon>Archaea</taxon>
        <taxon>Methanobacteriati</taxon>
        <taxon>Methanobacteriota</taxon>
        <taxon>Stenosarchaea group</taxon>
        <taxon>Halobacteria</taxon>
        <taxon>Halobacteriales</taxon>
        <taxon>Natrialbaceae</taxon>
        <taxon>Natronobacterium</taxon>
    </lineage>
</organism>
<dbReference type="AlphaFoldDB" id="M0L5L9"/>
<sequence>MTDHRSKVTTVDPFVIVERPEDPRTDPLRLEYTVHPAPDSEGGVDLPHARWVADLADRHVNPRWDERFEVVDGALRVGIDGTETTLTEGEDVVIPATVPHRHWNPTPEPARVRYEARPGLRAAEALETLYTLAQAGRTDEEGVPNPLQFAVIQDAYPGYFYSTDQPRILQRAMVATLAPIGRLLGYEATYTRDEMGPLRRSSTR</sequence>
<evidence type="ECO:0000259" key="1">
    <source>
        <dbReference type="Pfam" id="PF07883"/>
    </source>
</evidence>
<name>M0L5L9_NATLA</name>
<evidence type="ECO:0000313" key="5">
    <source>
        <dbReference type="Proteomes" id="UP000186547"/>
    </source>
</evidence>
<dbReference type="GeneID" id="30922370"/>
<gene>
    <name evidence="3" type="ORF">C445_20865</name>
    <name evidence="2" type="ORF">CHINAEXTREME_14560</name>
</gene>
<dbReference type="EMBL" id="CP019285">
    <property type="protein sequence ID" value="APW98921.1"/>
    <property type="molecule type" value="Genomic_DNA"/>
</dbReference>
<evidence type="ECO:0000313" key="4">
    <source>
        <dbReference type="Proteomes" id="UP000011555"/>
    </source>
</evidence>
<dbReference type="EMBL" id="AOLZ01000078">
    <property type="protein sequence ID" value="EMA27285.1"/>
    <property type="molecule type" value="Genomic_DNA"/>
</dbReference>
<evidence type="ECO:0000313" key="2">
    <source>
        <dbReference type="EMBL" id="APW98921.1"/>
    </source>
</evidence>
<dbReference type="SUPFAM" id="SSF51182">
    <property type="entry name" value="RmlC-like cupins"/>
    <property type="match status" value="1"/>
</dbReference>
<dbReference type="Pfam" id="PF07883">
    <property type="entry name" value="Cupin_2"/>
    <property type="match status" value="1"/>
</dbReference>
<dbReference type="KEGG" id="hlc:CHINAEXTREME14560"/>
<dbReference type="Proteomes" id="UP000011555">
    <property type="component" value="Unassembled WGS sequence"/>
</dbReference>
<dbReference type="Gene3D" id="2.60.120.10">
    <property type="entry name" value="Jelly Rolls"/>
    <property type="match status" value="1"/>
</dbReference>
<dbReference type="Proteomes" id="UP000186547">
    <property type="component" value="Chromosome"/>
</dbReference>
<dbReference type="STRING" id="358396.CHINAEXTREME_14560"/>
<reference evidence="3 4" key="2">
    <citation type="journal article" date="2014" name="PLoS Genet.">
        <title>Phylogenetically driven sequencing of extremely halophilic archaea reveals strategies for static and dynamic osmo-response.</title>
        <authorList>
            <person name="Becker E.A."/>
            <person name="Seitzer P.M."/>
            <person name="Tritt A."/>
            <person name="Larsen D."/>
            <person name="Krusor M."/>
            <person name="Yao A.I."/>
            <person name="Wu D."/>
            <person name="Madern D."/>
            <person name="Eisen J.A."/>
            <person name="Darling A.E."/>
            <person name="Facciotti M.T."/>
        </authorList>
    </citation>
    <scope>NUCLEOTIDE SEQUENCE [LARGE SCALE GENOMIC DNA]</scope>
    <source>
        <strain evidence="3 4">AJ5</strain>
    </source>
</reference>
<dbReference type="RefSeq" id="WP_007143845.1">
    <property type="nucleotide sequence ID" value="NZ_AOLZ01000078.1"/>
</dbReference>
<dbReference type="InterPro" id="IPR011051">
    <property type="entry name" value="RmlC_Cupin_sf"/>
</dbReference>
<reference evidence="2" key="3">
    <citation type="submission" date="2017-01" db="EMBL/GenBank/DDBJ databases">
        <authorList>
            <person name="Mah S.A."/>
            <person name="Swanson W.J."/>
            <person name="Moy G.W."/>
            <person name="Vacquier V.D."/>
        </authorList>
    </citation>
    <scope>NUCLEOTIDE SEQUENCE</scope>
    <source>
        <strain evidence="2">AJ5</strain>
    </source>
</reference>
<reference evidence="2 5" key="1">
    <citation type="journal article" date="2011" name="J. Bacteriol.">
        <title>Genome sequence of Halobiforma lacisalsi AJ5, an extremely halophilic archaeon which harbors a bop gene.</title>
        <authorList>
            <person name="Jiang X."/>
            <person name="Wang S."/>
            <person name="Cheng H."/>
            <person name="Huo Y."/>
            <person name="Zhang X."/>
            <person name="Zhu X."/>
            <person name="Han X."/>
            <person name="Ni P."/>
            <person name="Wu M."/>
        </authorList>
    </citation>
    <scope>NUCLEOTIDE SEQUENCE [LARGE SCALE GENOMIC DNA]</scope>
    <source>
        <strain evidence="2 5">AJ5</strain>
    </source>
</reference>
<feature type="domain" description="Cupin type-2" evidence="1">
    <location>
        <begin position="57"/>
        <end position="112"/>
    </location>
</feature>
<proteinExistence type="predicted"/>
<dbReference type="eggNOG" id="arCOG02994">
    <property type="taxonomic scope" value="Archaea"/>
</dbReference>
<accession>M0L5L9</accession>
<evidence type="ECO:0000313" key="3">
    <source>
        <dbReference type="EMBL" id="EMA27285.1"/>
    </source>
</evidence>